<keyword evidence="1" id="KW-0472">Membrane</keyword>
<name>A0A1J5IMJ9_9BACT</name>
<proteinExistence type="predicted"/>
<sequence length="243" mass="27640">MLSLFSLTMTAVSILLMTPLSQTFYAHLSAMTYIQFPWRFLSFVVLGCAISGACIVSLISPRLRTYVCIILSIITLELNVQFFRTYMWWDNSTDEMLTPAYVAASEYQVDNQLEYLPVWVQEKSRFTQQPAMLISGDAHLTTSPGLSALTRQTDLSVASQEAVVAFPIFYYPGWTGTDNGQEVPLEIRPPTGLIQLTVQKGEHHIELQYDPPFQWHGMFVSQMSALLLSVYLRAQFYFRKPLP</sequence>
<comment type="caution">
    <text evidence="2">The sequence shown here is derived from an EMBL/GenBank/DDBJ whole genome shotgun (WGS) entry which is preliminary data.</text>
</comment>
<reference evidence="2 3" key="1">
    <citation type="journal article" date="2016" name="Environ. Microbiol.">
        <title>Genomic resolution of a cold subsurface aquifer community provides metabolic insights for novel microbes adapted to high CO concentrations.</title>
        <authorList>
            <person name="Probst A.J."/>
            <person name="Castelle C.J."/>
            <person name="Singh A."/>
            <person name="Brown C.T."/>
            <person name="Anantharaman K."/>
            <person name="Sharon I."/>
            <person name="Hug L.A."/>
            <person name="Burstein D."/>
            <person name="Emerson J.B."/>
            <person name="Thomas B.C."/>
            <person name="Banfield J.F."/>
        </authorList>
    </citation>
    <scope>NUCLEOTIDE SEQUENCE [LARGE SCALE GENOMIC DNA]</scope>
    <source>
        <strain evidence="2">CG2_30_54_11</strain>
    </source>
</reference>
<dbReference type="EMBL" id="MNZT01000028">
    <property type="protein sequence ID" value="OIP98409.1"/>
    <property type="molecule type" value="Genomic_DNA"/>
</dbReference>
<organism evidence="2 3">
    <name type="scientific">Candidatus Wirthbacteria bacterium CG2_30_54_11</name>
    <dbReference type="NCBI Taxonomy" id="1817892"/>
    <lineage>
        <taxon>Bacteria</taxon>
        <taxon>Candidatus Wirthbacteria</taxon>
    </lineage>
</organism>
<evidence type="ECO:0000313" key="3">
    <source>
        <dbReference type="Proteomes" id="UP000183245"/>
    </source>
</evidence>
<gene>
    <name evidence="2" type="ORF">AUK40_01570</name>
</gene>
<feature type="transmembrane region" description="Helical" evidence="1">
    <location>
        <begin position="66"/>
        <end position="89"/>
    </location>
</feature>
<feature type="transmembrane region" description="Helical" evidence="1">
    <location>
        <begin position="213"/>
        <end position="232"/>
    </location>
</feature>
<feature type="transmembrane region" description="Helical" evidence="1">
    <location>
        <begin position="36"/>
        <end position="59"/>
    </location>
</feature>
<dbReference type="AlphaFoldDB" id="A0A1J5IMJ9"/>
<accession>A0A1J5IMJ9</accession>
<dbReference type="InterPro" id="IPR018580">
    <property type="entry name" value="Uncharacterised_YfhO"/>
</dbReference>
<dbReference type="Pfam" id="PF09586">
    <property type="entry name" value="YfhO"/>
    <property type="match status" value="1"/>
</dbReference>
<evidence type="ECO:0000313" key="2">
    <source>
        <dbReference type="EMBL" id="OIP98409.1"/>
    </source>
</evidence>
<keyword evidence="1" id="KW-0812">Transmembrane</keyword>
<evidence type="ECO:0000256" key="1">
    <source>
        <dbReference type="SAM" id="Phobius"/>
    </source>
</evidence>
<protein>
    <submittedName>
        <fullName evidence="2">Uncharacterized protein</fullName>
    </submittedName>
</protein>
<dbReference type="Proteomes" id="UP000183245">
    <property type="component" value="Unassembled WGS sequence"/>
</dbReference>
<keyword evidence="1" id="KW-1133">Transmembrane helix</keyword>